<name>A0ABT1HXA7_STRSD</name>
<dbReference type="EMBL" id="JAMTCP010000022">
    <property type="protein sequence ID" value="MCP2260030.1"/>
    <property type="molecule type" value="Genomic_DNA"/>
</dbReference>
<feature type="domain" description="Urease accessory protein UreH-like transmembrane" evidence="3">
    <location>
        <begin position="61"/>
        <end position="249"/>
    </location>
</feature>
<evidence type="ECO:0000313" key="6">
    <source>
        <dbReference type="Proteomes" id="UP001205311"/>
    </source>
</evidence>
<comment type="caution">
    <text evidence="5">The sequence shown here is derived from an EMBL/GenBank/DDBJ whole genome shotgun (WGS) entry which is preliminary data.</text>
</comment>
<keyword evidence="2" id="KW-0472">Membrane</keyword>
<dbReference type="Pfam" id="PF13386">
    <property type="entry name" value="DsbD_2"/>
    <property type="match status" value="1"/>
</dbReference>
<feature type="transmembrane region" description="Helical" evidence="2">
    <location>
        <begin position="166"/>
        <end position="188"/>
    </location>
</feature>
<dbReference type="RefSeq" id="WP_253670906.1">
    <property type="nucleotide sequence ID" value="NZ_JAMTCP010000022.1"/>
</dbReference>
<dbReference type="PROSITE" id="PS51257">
    <property type="entry name" value="PROKAR_LIPOPROTEIN"/>
    <property type="match status" value="1"/>
</dbReference>
<feature type="transmembrane region" description="Helical" evidence="2">
    <location>
        <begin position="20"/>
        <end position="45"/>
    </location>
</feature>
<evidence type="ECO:0000256" key="2">
    <source>
        <dbReference type="SAM" id="Phobius"/>
    </source>
</evidence>
<dbReference type="PANTHER" id="PTHR42208">
    <property type="entry name" value="HEAVY METAL TRANSPORTER-RELATED"/>
    <property type="match status" value="1"/>
</dbReference>
<keyword evidence="2" id="KW-1133">Transmembrane helix</keyword>
<dbReference type="SUPFAM" id="SSF49503">
    <property type="entry name" value="Cupredoxins"/>
    <property type="match status" value="1"/>
</dbReference>
<dbReference type="Proteomes" id="UP001205311">
    <property type="component" value="Unassembled WGS sequence"/>
</dbReference>
<proteinExistence type="predicted"/>
<keyword evidence="2" id="KW-0812">Transmembrane</keyword>
<dbReference type="InterPro" id="IPR028096">
    <property type="entry name" value="EfeO_Cupredoxin"/>
</dbReference>
<evidence type="ECO:0000259" key="3">
    <source>
        <dbReference type="Pfam" id="PF13386"/>
    </source>
</evidence>
<dbReference type="PANTHER" id="PTHR42208:SF1">
    <property type="entry name" value="HEAVY METAL TRANSPORTER"/>
    <property type="match status" value="1"/>
</dbReference>
<dbReference type="InterPro" id="IPR008972">
    <property type="entry name" value="Cupredoxin"/>
</dbReference>
<feature type="transmembrane region" description="Helical" evidence="2">
    <location>
        <begin position="236"/>
        <end position="256"/>
    </location>
</feature>
<dbReference type="Gene3D" id="2.60.40.420">
    <property type="entry name" value="Cupredoxins - blue copper proteins"/>
    <property type="match status" value="1"/>
</dbReference>
<dbReference type="Pfam" id="PF13473">
    <property type="entry name" value="Cupredoxin_1"/>
    <property type="match status" value="1"/>
</dbReference>
<feature type="transmembrane region" description="Helical" evidence="2">
    <location>
        <begin position="86"/>
        <end position="110"/>
    </location>
</feature>
<gene>
    <name evidence="5" type="ORF">LX15_003741</name>
</gene>
<protein>
    <submittedName>
        <fullName evidence="5">Sulfite exporter TauE/SafE</fullName>
    </submittedName>
</protein>
<feature type="transmembrane region" description="Helical" evidence="2">
    <location>
        <begin position="122"/>
        <end position="145"/>
    </location>
</feature>
<organism evidence="5 6">
    <name type="scientific">Streptoalloteichus tenebrarius (strain ATCC 17920 / DSM 40477 / JCM 4838 / CBS 697.72 / NBRC 16177 / NCIMB 11028 / NRRL B-12390 / A12253. 1 / ISP 5477)</name>
    <name type="common">Streptomyces tenebrarius</name>
    <dbReference type="NCBI Taxonomy" id="1933"/>
    <lineage>
        <taxon>Bacteria</taxon>
        <taxon>Bacillati</taxon>
        <taxon>Actinomycetota</taxon>
        <taxon>Actinomycetes</taxon>
        <taxon>Pseudonocardiales</taxon>
        <taxon>Pseudonocardiaceae</taxon>
        <taxon>Streptoalloteichus</taxon>
    </lineage>
</organism>
<sequence>MAGDRPVRLPLGVVMSLTAVLVTGLAAGGVSCAAVQGGLLAGVVARQRPEPVSCHAEPSGCCGESGGVASSPEDERSPARRLGDDLAPVAGFLAGKLVSHTALGALLGALGGVVQLSSDVRLVLQFVAGVVVVALGLAQLGVPGFRRIVVRTPRSWSGAVSASARSRAALAPAALGCATVLVPCGVTVSVEALALTTGSALGGAATMAVFVAGTAPLFAVLGYAARRAATAWRGRLATVTGAVVVVMGLVTVNGGLELAGSPLAASAVVRAMGFDDPPARAVRDANGGQVVTITARASSYSPPRIEASAGVPTTVVIRSEGVQGCARAFVVPARGVDQLLPVHGETRIELGVLQPGELTFACSMGMYRGTITVL</sequence>
<keyword evidence="6" id="KW-1185">Reference proteome</keyword>
<evidence type="ECO:0000256" key="1">
    <source>
        <dbReference type="SAM" id="MobiDB-lite"/>
    </source>
</evidence>
<feature type="region of interest" description="Disordered" evidence="1">
    <location>
        <begin position="55"/>
        <end position="80"/>
    </location>
</feature>
<accession>A0ABT1HXA7</accession>
<dbReference type="InterPro" id="IPR039447">
    <property type="entry name" value="UreH-like_TM_dom"/>
</dbReference>
<evidence type="ECO:0000259" key="4">
    <source>
        <dbReference type="Pfam" id="PF13473"/>
    </source>
</evidence>
<reference evidence="5 6" key="1">
    <citation type="submission" date="2022-06" db="EMBL/GenBank/DDBJ databases">
        <title>Genomic Encyclopedia of Archaeal and Bacterial Type Strains, Phase II (KMG-II): from individual species to whole genera.</title>
        <authorList>
            <person name="Goeker M."/>
        </authorList>
    </citation>
    <scope>NUCLEOTIDE SEQUENCE [LARGE SCALE GENOMIC DNA]</scope>
    <source>
        <strain evidence="5 6">DSM 40477</strain>
    </source>
</reference>
<feature type="domain" description="EfeO-type cupredoxin-like" evidence="4">
    <location>
        <begin position="284"/>
        <end position="373"/>
    </location>
</feature>
<feature type="transmembrane region" description="Helical" evidence="2">
    <location>
        <begin position="200"/>
        <end position="224"/>
    </location>
</feature>
<evidence type="ECO:0000313" key="5">
    <source>
        <dbReference type="EMBL" id="MCP2260030.1"/>
    </source>
</evidence>